<gene>
    <name evidence="2" type="ORF">AFL42_09230</name>
</gene>
<sequence length="191" mass="22650">MVKDTVLRGEKVIIRSIQENDLPILWHLIYGKENPEWKKWDAPYIPLEKKEYETYKSETLNKLRVANQNEVEPRLIIETDGKIIGTVSYYWEHRPSNWLEVGIGIYNPIYWSGGYGTEALKLWIDYLFGELPLVRVGLATWSGNKRMIRVAEKIGMQLEGRLRKCRLYNGKYYDSIRMGILKEEWEDNCRF</sequence>
<feature type="domain" description="N-acetyltransferase" evidence="1">
    <location>
        <begin position="12"/>
        <end position="179"/>
    </location>
</feature>
<dbReference type="PANTHER" id="PTHR43415:SF4">
    <property type="entry name" value="N-ACETYLTRANSFERASE DOMAIN-CONTAINING PROTEIN"/>
    <property type="match status" value="1"/>
</dbReference>
<proteinExistence type="predicted"/>
<protein>
    <recommendedName>
        <fullName evidence="1">N-acetyltransferase domain-containing protein</fullName>
    </recommendedName>
</protein>
<dbReference type="EMBL" id="LGTK01000027">
    <property type="protein sequence ID" value="KPH74969.1"/>
    <property type="molecule type" value="Genomic_DNA"/>
</dbReference>
<dbReference type="Proteomes" id="UP000037854">
    <property type="component" value="Unassembled WGS sequence"/>
</dbReference>
<dbReference type="InterPro" id="IPR000182">
    <property type="entry name" value="GNAT_dom"/>
</dbReference>
<dbReference type="InterPro" id="IPR016181">
    <property type="entry name" value="Acyl_CoA_acyltransferase"/>
</dbReference>
<evidence type="ECO:0000313" key="2">
    <source>
        <dbReference type="EMBL" id="KPH74969.1"/>
    </source>
</evidence>
<evidence type="ECO:0000313" key="3">
    <source>
        <dbReference type="Proteomes" id="UP000037854"/>
    </source>
</evidence>
<dbReference type="Gene3D" id="3.40.630.30">
    <property type="match status" value="1"/>
</dbReference>
<evidence type="ECO:0000259" key="1">
    <source>
        <dbReference type="PROSITE" id="PS51186"/>
    </source>
</evidence>
<comment type="caution">
    <text evidence="2">The sequence shown here is derived from an EMBL/GenBank/DDBJ whole genome shotgun (WGS) entry which is preliminary data.</text>
</comment>
<dbReference type="Pfam" id="PF13302">
    <property type="entry name" value="Acetyltransf_3"/>
    <property type="match status" value="1"/>
</dbReference>
<dbReference type="PROSITE" id="PS51186">
    <property type="entry name" value="GNAT"/>
    <property type="match status" value="1"/>
</dbReference>
<reference evidence="2 3" key="1">
    <citation type="submission" date="2015-07" db="EMBL/GenBank/DDBJ databases">
        <title>High-quality draft genome sequence of Oceanobacillus caeni HM6, a bacillus isolated from a human feces.</title>
        <authorList>
            <person name="Kumar J."/>
            <person name="Verma M.K."/>
            <person name="Pandey R."/>
            <person name="Bhambi M."/>
            <person name="Chauhan N."/>
        </authorList>
    </citation>
    <scope>NUCLEOTIDE SEQUENCE [LARGE SCALE GENOMIC DNA]</scope>
    <source>
        <strain evidence="2 3">HM6</strain>
    </source>
</reference>
<dbReference type="CDD" id="cd04301">
    <property type="entry name" value="NAT_SF"/>
    <property type="match status" value="1"/>
</dbReference>
<dbReference type="SUPFAM" id="SSF55729">
    <property type="entry name" value="Acyl-CoA N-acyltransferases (Nat)"/>
    <property type="match status" value="1"/>
</dbReference>
<name>A0ABR5MJ10_9BACI</name>
<accession>A0ABR5MJ10</accession>
<dbReference type="RefSeq" id="WP_060668456.1">
    <property type="nucleotide sequence ID" value="NZ_LGTK01000027.1"/>
</dbReference>
<keyword evidence="3" id="KW-1185">Reference proteome</keyword>
<organism evidence="2 3">
    <name type="scientific">Oceanobacillus caeni</name>
    <dbReference type="NCBI Taxonomy" id="405946"/>
    <lineage>
        <taxon>Bacteria</taxon>
        <taxon>Bacillati</taxon>
        <taxon>Bacillota</taxon>
        <taxon>Bacilli</taxon>
        <taxon>Bacillales</taxon>
        <taxon>Bacillaceae</taxon>
        <taxon>Oceanobacillus</taxon>
    </lineage>
</organism>
<dbReference type="PANTHER" id="PTHR43415">
    <property type="entry name" value="SPERMIDINE N(1)-ACETYLTRANSFERASE"/>
    <property type="match status" value="1"/>
</dbReference>